<protein>
    <submittedName>
        <fullName evidence="2">Phenylacetate--CoA ligase family protein</fullName>
    </submittedName>
</protein>
<keyword evidence="2" id="KW-0436">Ligase</keyword>
<dbReference type="EMBL" id="JBHSPR010000069">
    <property type="protein sequence ID" value="MFC6022884.1"/>
    <property type="molecule type" value="Genomic_DNA"/>
</dbReference>
<name>A0ABW1KPI6_9ACTN</name>
<feature type="domain" description="AMP-dependent synthetase/ligase" evidence="1">
    <location>
        <begin position="112"/>
        <end position="266"/>
    </location>
</feature>
<dbReference type="Proteomes" id="UP001596203">
    <property type="component" value="Unassembled WGS sequence"/>
</dbReference>
<dbReference type="InterPro" id="IPR042099">
    <property type="entry name" value="ANL_N_sf"/>
</dbReference>
<evidence type="ECO:0000313" key="3">
    <source>
        <dbReference type="Proteomes" id="UP001596203"/>
    </source>
</evidence>
<accession>A0ABW1KPI6</accession>
<dbReference type="SUPFAM" id="SSF56801">
    <property type="entry name" value="Acetyl-CoA synthetase-like"/>
    <property type="match status" value="1"/>
</dbReference>
<evidence type="ECO:0000313" key="2">
    <source>
        <dbReference type="EMBL" id="MFC6022884.1"/>
    </source>
</evidence>
<comment type="caution">
    <text evidence="2">The sequence shown here is derived from an EMBL/GenBank/DDBJ whole genome shotgun (WGS) entry which is preliminary data.</text>
</comment>
<reference evidence="3" key="1">
    <citation type="journal article" date="2019" name="Int. J. Syst. Evol. Microbiol.">
        <title>The Global Catalogue of Microorganisms (GCM) 10K type strain sequencing project: providing services to taxonomists for standard genome sequencing and annotation.</title>
        <authorList>
            <consortium name="The Broad Institute Genomics Platform"/>
            <consortium name="The Broad Institute Genome Sequencing Center for Infectious Disease"/>
            <person name="Wu L."/>
            <person name="Ma J."/>
        </authorList>
    </citation>
    <scope>NUCLEOTIDE SEQUENCE [LARGE SCALE GENOMIC DNA]</scope>
    <source>
        <strain evidence="3">ZS-35-S2</strain>
    </source>
</reference>
<sequence length="396" mass="41469">MLADRIHAYTHGLDAAVAAAVEQAAARVPALAGRIAKAHVPSVTSVADLNRVPVLTKDHLIAAQDANPPFGGAVAPQALVRKVFASPGPLYEPQLAGTDPWRWAPALRAAGIGDGDTVLNCFSYHLTPAGAMFEEAALAVGATVVPAGVGNMELQVQVAAAVQARGYVGLPSYLKALVNTAEALDVRFPVRRALVTAEPLPDSLRSWLTEHVPIVHQAYGTAEAGLLGYETGPGSGLALPGGVLIQVCDLGTGQPYFDDTIGQVVVTLLRPDQPLVRFGTGDLSAWTLGADGSLRLAGVLGRVGEAVKVRGVFLHPRQAAAALAGEPGVTAHRFVIERADHRDSLRCEVVAAPTADPHLSQRVHELIRAHLRLAADVVCVPSLPDGPTIHDQRDWS</sequence>
<keyword evidence="3" id="KW-1185">Reference proteome</keyword>
<dbReference type="GO" id="GO:0016874">
    <property type="term" value="F:ligase activity"/>
    <property type="evidence" value="ECO:0007669"/>
    <property type="project" value="UniProtKB-KW"/>
</dbReference>
<organism evidence="2 3">
    <name type="scientific">Plantactinospora solaniradicis</name>
    <dbReference type="NCBI Taxonomy" id="1723736"/>
    <lineage>
        <taxon>Bacteria</taxon>
        <taxon>Bacillati</taxon>
        <taxon>Actinomycetota</taxon>
        <taxon>Actinomycetes</taxon>
        <taxon>Micromonosporales</taxon>
        <taxon>Micromonosporaceae</taxon>
        <taxon>Plantactinospora</taxon>
    </lineage>
</organism>
<dbReference type="Pfam" id="PF00501">
    <property type="entry name" value="AMP-binding"/>
    <property type="match status" value="1"/>
</dbReference>
<gene>
    <name evidence="2" type="ORF">ACFP2T_42865</name>
</gene>
<dbReference type="PANTHER" id="PTHR43845">
    <property type="entry name" value="BLR5969 PROTEIN"/>
    <property type="match status" value="1"/>
</dbReference>
<dbReference type="Gene3D" id="3.30.300.30">
    <property type="match status" value="1"/>
</dbReference>
<dbReference type="PANTHER" id="PTHR43845:SF1">
    <property type="entry name" value="BLR5969 PROTEIN"/>
    <property type="match status" value="1"/>
</dbReference>
<proteinExistence type="predicted"/>
<evidence type="ECO:0000259" key="1">
    <source>
        <dbReference type="Pfam" id="PF00501"/>
    </source>
</evidence>
<dbReference type="InterPro" id="IPR045851">
    <property type="entry name" value="AMP-bd_C_sf"/>
</dbReference>
<dbReference type="Gene3D" id="3.40.50.12780">
    <property type="entry name" value="N-terminal domain of ligase-like"/>
    <property type="match status" value="1"/>
</dbReference>
<dbReference type="RefSeq" id="WP_377432749.1">
    <property type="nucleotide sequence ID" value="NZ_JBHSPR010000069.1"/>
</dbReference>
<dbReference type="InterPro" id="IPR000873">
    <property type="entry name" value="AMP-dep_synth/lig_dom"/>
</dbReference>